<reference evidence="1" key="2">
    <citation type="submission" date="2021-09" db="EMBL/GenBank/DDBJ databases">
        <authorList>
            <person name="Jia N."/>
            <person name="Wang J."/>
            <person name="Shi W."/>
            <person name="Du L."/>
            <person name="Sun Y."/>
            <person name="Zhan W."/>
            <person name="Jiang J."/>
            <person name="Wang Q."/>
            <person name="Zhang B."/>
            <person name="Ji P."/>
            <person name="Sakyi L.B."/>
            <person name="Cui X."/>
            <person name="Yuan T."/>
            <person name="Jiang B."/>
            <person name="Yang W."/>
            <person name="Lam T.T.-Y."/>
            <person name="Chang Q."/>
            <person name="Ding S."/>
            <person name="Wang X."/>
            <person name="Zhu J."/>
            <person name="Ruan X."/>
            <person name="Zhao L."/>
            <person name="Wei J."/>
            <person name="Que T."/>
            <person name="Du C."/>
            <person name="Cheng J."/>
            <person name="Dai P."/>
            <person name="Han X."/>
            <person name="Huang E."/>
            <person name="Gao Y."/>
            <person name="Liu J."/>
            <person name="Shao H."/>
            <person name="Ye R."/>
            <person name="Li L."/>
            <person name="Wei W."/>
            <person name="Wang X."/>
            <person name="Wang C."/>
            <person name="Huo Q."/>
            <person name="Li W."/>
            <person name="Guo W."/>
            <person name="Chen H."/>
            <person name="Chen S."/>
            <person name="Zhou L."/>
            <person name="Zhou L."/>
            <person name="Ni X."/>
            <person name="Tian J."/>
            <person name="Zhou Y."/>
            <person name="Sheng Y."/>
            <person name="Liu T."/>
            <person name="Pan Y."/>
            <person name="Xia L."/>
            <person name="Li J."/>
            <person name="Zhao F."/>
            <person name="Cao W."/>
        </authorList>
    </citation>
    <scope>NUCLEOTIDE SEQUENCE</scope>
    <source>
        <strain evidence="1">Rmic-2018</strain>
        <tissue evidence="1">Larvae</tissue>
    </source>
</reference>
<keyword evidence="2" id="KW-1185">Reference proteome</keyword>
<organism evidence="1 2">
    <name type="scientific">Rhipicephalus microplus</name>
    <name type="common">Cattle tick</name>
    <name type="synonym">Boophilus microplus</name>
    <dbReference type="NCBI Taxonomy" id="6941"/>
    <lineage>
        <taxon>Eukaryota</taxon>
        <taxon>Metazoa</taxon>
        <taxon>Ecdysozoa</taxon>
        <taxon>Arthropoda</taxon>
        <taxon>Chelicerata</taxon>
        <taxon>Arachnida</taxon>
        <taxon>Acari</taxon>
        <taxon>Parasitiformes</taxon>
        <taxon>Ixodida</taxon>
        <taxon>Ixodoidea</taxon>
        <taxon>Ixodidae</taxon>
        <taxon>Rhipicephalinae</taxon>
        <taxon>Rhipicephalus</taxon>
        <taxon>Boophilus</taxon>
    </lineage>
</organism>
<evidence type="ECO:0000313" key="1">
    <source>
        <dbReference type="EMBL" id="KAH7931521.1"/>
    </source>
</evidence>
<dbReference type="VEuPathDB" id="VectorBase:LOC119162424"/>
<sequence length="277" mass="31480">MPANYIRGTTVLRRLILTVPNPSLTEDTAPLLSWTILSESFSTNTSIEHFDIYSESEFQYSDHLARSIGHSRSITRLTLSLNTPGSADEFLFHLSSALDQNYNLLKMDSFGVSVGVDASYWLFRIRETMRRNCGLLERSAAYHYPGHLDRCTATALEKVSRNPALVRELANRWDIPAWQSAKMIRSRLRNVEGLDDFMRLTGVVKEHVTCAPPVEDGGMQLQDLGNDCWRRVRRYLSFNDVRCPTVTELIWCTSSKASELKNALSQRNPSSTSKRNN</sequence>
<gene>
    <name evidence="1" type="ORF">HPB51_029826</name>
</gene>
<dbReference type="AlphaFoldDB" id="A0A9J6CTB9"/>
<name>A0A9J6CTB9_RHIMP</name>
<comment type="caution">
    <text evidence="1">The sequence shown here is derived from an EMBL/GenBank/DDBJ whole genome shotgun (WGS) entry which is preliminary data.</text>
</comment>
<dbReference type="SUPFAM" id="SSF52047">
    <property type="entry name" value="RNI-like"/>
    <property type="match status" value="1"/>
</dbReference>
<dbReference type="EMBL" id="JABSTU010006969">
    <property type="protein sequence ID" value="KAH7931521.1"/>
    <property type="molecule type" value="Genomic_DNA"/>
</dbReference>
<evidence type="ECO:0000313" key="2">
    <source>
        <dbReference type="Proteomes" id="UP000821866"/>
    </source>
</evidence>
<proteinExistence type="predicted"/>
<protein>
    <submittedName>
        <fullName evidence="1">Uncharacterized protein</fullName>
    </submittedName>
</protein>
<dbReference type="Proteomes" id="UP000821866">
    <property type="component" value="Unassembled WGS sequence"/>
</dbReference>
<accession>A0A9J6CTB9</accession>
<reference evidence="1" key="1">
    <citation type="journal article" date="2020" name="Cell">
        <title>Large-Scale Comparative Analyses of Tick Genomes Elucidate Their Genetic Diversity and Vector Capacities.</title>
        <authorList>
            <consortium name="Tick Genome and Microbiome Consortium (TIGMIC)"/>
            <person name="Jia N."/>
            <person name="Wang J."/>
            <person name="Shi W."/>
            <person name="Du L."/>
            <person name="Sun Y."/>
            <person name="Zhan W."/>
            <person name="Jiang J.F."/>
            <person name="Wang Q."/>
            <person name="Zhang B."/>
            <person name="Ji P."/>
            <person name="Bell-Sakyi L."/>
            <person name="Cui X.M."/>
            <person name="Yuan T.T."/>
            <person name="Jiang B.G."/>
            <person name="Yang W.F."/>
            <person name="Lam T.T."/>
            <person name="Chang Q.C."/>
            <person name="Ding S.J."/>
            <person name="Wang X.J."/>
            <person name="Zhu J.G."/>
            <person name="Ruan X.D."/>
            <person name="Zhao L."/>
            <person name="Wei J.T."/>
            <person name="Ye R.Z."/>
            <person name="Que T.C."/>
            <person name="Du C.H."/>
            <person name="Zhou Y.H."/>
            <person name="Cheng J.X."/>
            <person name="Dai P.F."/>
            <person name="Guo W.B."/>
            <person name="Han X.H."/>
            <person name="Huang E.J."/>
            <person name="Li L.F."/>
            <person name="Wei W."/>
            <person name="Gao Y.C."/>
            <person name="Liu J.Z."/>
            <person name="Shao H.Z."/>
            <person name="Wang X."/>
            <person name="Wang C.C."/>
            <person name="Yang T.C."/>
            <person name="Huo Q.B."/>
            <person name="Li W."/>
            <person name="Chen H.Y."/>
            <person name="Chen S.E."/>
            <person name="Zhou L.G."/>
            <person name="Ni X.B."/>
            <person name="Tian J.H."/>
            <person name="Sheng Y."/>
            <person name="Liu T."/>
            <person name="Pan Y.S."/>
            <person name="Xia L.Y."/>
            <person name="Li J."/>
            <person name="Zhao F."/>
            <person name="Cao W.C."/>
        </authorList>
    </citation>
    <scope>NUCLEOTIDE SEQUENCE</scope>
    <source>
        <strain evidence="1">Rmic-2018</strain>
    </source>
</reference>